<evidence type="ECO:0000313" key="5">
    <source>
        <dbReference type="Proteomes" id="UP000248349"/>
    </source>
</evidence>
<protein>
    <submittedName>
        <fullName evidence="4">FAD/NAD(P)-binding domain-containing protein</fullName>
    </submittedName>
</protein>
<feature type="region of interest" description="Disordered" evidence="2">
    <location>
        <begin position="390"/>
        <end position="413"/>
    </location>
</feature>
<evidence type="ECO:0000313" key="4">
    <source>
        <dbReference type="EMBL" id="PYH47507.1"/>
    </source>
</evidence>
<dbReference type="EMBL" id="KZ821224">
    <property type="protein sequence ID" value="PYH47507.1"/>
    <property type="molecule type" value="Genomic_DNA"/>
</dbReference>
<feature type="region of interest" description="Disordered" evidence="2">
    <location>
        <begin position="265"/>
        <end position="284"/>
    </location>
</feature>
<dbReference type="Pfam" id="PF05199">
    <property type="entry name" value="GMC_oxred_C"/>
    <property type="match status" value="1"/>
</dbReference>
<evidence type="ECO:0000256" key="1">
    <source>
        <dbReference type="ARBA" id="ARBA00010790"/>
    </source>
</evidence>
<dbReference type="SUPFAM" id="SSF53335">
    <property type="entry name" value="S-adenosyl-L-methionine-dependent methyltransferases"/>
    <property type="match status" value="1"/>
</dbReference>
<reference evidence="4 5" key="1">
    <citation type="submission" date="2016-12" db="EMBL/GenBank/DDBJ databases">
        <title>The genomes of Aspergillus section Nigri reveals drivers in fungal speciation.</title>
        <authorList>
            <consortium name="DOE Joint Genome Institute"/>
            <person name="Vesth T.C."/>
            <person name="Nybo J."/>
            <person name="Theobald S."/>
            <person name="Brandl J."/>
            <person name="Frisvad J.C."/>
            <person name="Nielsen K.F."/>
            <person name="Lyhne E.K."/>
            <person name="Kogle M.E."/>
            <person name="Kuo A."/>
            <person name="Riley R."/>
            <person name="Clum A."/>
            <person name="Nolan M."/>
            <person name="Lipzen A."/>
            <person name="Salamov A."/>
            <person name="Henrissat B."/>
            <person name="Wiebenga A."/>
            <person name="De Vries R.P."/>
            <person name="Grigoriev I.V."/>
            <person name="Mortensen U.H."/>
            <person name="Andersen M.R."/>
            <person name="Baker S.E."/>
        </authorList>
    </citation>
    <scope>NUCLEOTIDE SEQUENCE [LARGE SCALE GENOMIC DNA]</scope>
    <source>
        <strain evidence="4 5">JOP 1030-1</strain>
    </source>
</reference>
<evidence type="ECO:0000256" key="2">
    <source>
        <dbReference type="SAM" id="MobiDB-lite"/>
    </source>
</evidence>
<organism evidence="4 5">
    <name type="scientific">Aspergillus saccharolyticus JOP 1030-1</name>
    <dbReference type="NCBI Taxonomy" id="1450539"/>
    <lineage>
        <taxon>Eukaryota</taxon>
        <taxon>Fungi</taxon>
        <taxon>Dikarya</taxon>
        <taxon>Ascomycota</taxon>
        <taxon>Pezizomycotina</taxon>
        <taxon>Eurotiomycetes</taxon>
        <taxon>Eurotiomycetidae</taxon>
        <taxon>Eurotiales</taxon>
        <taxon>Aspergillaceae</taxon>
        <taxon>Aspergillus</taxon>
        <taxon>Aspergillus subgen. Circumdati</taxon>
    </lineage>
</organism>
<dbReference type="SUPFAM" id="SSF51905">
    <property type="entry name" value="FAD/NAD(P)-binding domain"/>
    <property type="match status" value="1"/>
</dbReference>
<sequence length="762" mass="82306">MAQLDNRVPGHNDATYDTVPENDQIFKIEFLEIATTPIIAAFDSDCPRVALPARVAVNQGLPLLDPPPYFLVAAAKPPTGPSSRFSFTVSRGEDLSAQYPAASANLVVCTLVSPLLDTQAALQSIHHLLKPGAMLAIWFYGRVHFADPAAARCQRLLDAIVEHHSGVVIAADRAGWADMGFISRTSCGVGFPVEPAASRAGRHERVVKVEDCQLWRKEWTVGRAAPRLRRAYLPLCGGAGGGVAAGCRGSVGVYVACGAGAGVQEGGEGASRDARLPRASSNATQPWRSSFSKLNANTKTFRGLFLLLDSPLDWAYPTVPEPNTDSRFHTVHAGRALEEARWSNAGSLPYLRRAESWFDHQADPEQHGFALTGPFTSPHRADAMQRSNFRCASPSRRPGRRSGLPHNPNGGAGQLAGVSEFLETWHRGQRQAAYQAYSLENVQVLVGATVQRVEFAADNNNKKRTASRVVLTDSRRYAAHKEVILAAGALRTPQLLMLSGIGPAATLTQHAIPVARDVPEVDRNFHNHLANYQIYKLRNPERGLALGSPNLTDPAYMKGFPIDWAANLDVPAPVLADDASLFQPGRPLVESLVAYAPAGLPHIPFNGEYIMTSVMRLCSTSRIRHHRIRLRRLPVIHANYFDTEIDRVSLIHGSRRSMQALLDTTATRDYIEAEVPPPGMAALSSASSDREINARISAGGQAHHHPAGTAAAGKVVDPSLRVYGVQNLRVIDASILPVSIGGHPQATLYAVAEAATELILGV</sequence>
<dbReference type="GeneID" id="37078470"/>
<comment type="similarity">
    <text evidence="1">Belongs to the GMC oxidoreductase family.</text>
</comment>
<dbReference type="InterPro" id="IPR000172">
    <property type="entry name" value="GMC_OxRdtase_N"/>
</dbReference>
<dbReference type="PANTHER" id="PTHR11552:SF123">
    <property type="entry name" value="GMC OXIDOREDUCTASE (AFU_ORTHOLOGUE AFUA_2G01770)-RELATED"/>
    <property type="match status" value="1"/>
</dbReference>
<dbReference type="GO" id="GO:0016614">
    <property type="term" value="F:oxidoreductase activity, acting on CH-OH group of donors"/>
    <property type="evidence" value="ECO:0007669"/>
    <property type="project" value="InterPro"/>
</dbReference>
<keyword evidence="5" id="KW-1185">Reference proteome</keyword>
<dbReference type="AlphaFoldDB" id="A0A318ZKW8"/>
<dbReference type="InterPro" id="IPR029063">
    <property type="entry name" value="SAM-dependent_MTases_sf"/>
</dbReference>
<dbReference type="InterPro" id="IPR036188">
    <property type="entry name" value="FAD/NAD-bd_sf"/>
</dbReference>
<proteinExistence type="inferred from homology"/>
<name>A0A318ZKW8_9EURO</name>
<accession>A0A318ZKW8</accession>
<dbReference type="RefSeq" id="XP_025433489.1">
    <property type="nucleotide sequence ID" value="XM_025577241.1"/>
</dbReference>
<dbReference type="OrthoDB" id="269227at2759"/>
<evidence type="ECO:0000259" key="3">
    <source>
        <dbReference type="PROSITE" id="PS00624"/>
    </source>
</evidence>
<dbReference type="GO" id="GO:0050660">
    <property type="term" value="F:flavin adenine dinucleotide binding"/>
    <property type="evidence" value="ECO:0007669"/>
    <property type="project" value="InterPro"/>
</dbReference>
<dbReference type="STRING" id="1450539.A0A318ZKW8"/>
<feature type="domain" description="Glucose-methanol-choline oxidoreductase N-terminal" evidence="3">
    <location>
        <begin position="488"/>
        <end position="502"/>
    </location>
</feature>
<dbReference type="InterPro" id="IPR012132">
    <property type="entry name" value="GMC_OxRdtase"/>
</dbReference>
<dbReference type="Gene3D" id="3.30.560.10">
    <property type="entry name" value="Glucose Oxidase, domain 3"/>
    <property type="match status" value="2"/>
</dbReference>
<gene>
    <name evidence="4" type="ORF">BP01DRAFT_380717</name>
</gene>
<dbReference type="InterPro" id="IPR007867">
    <property type="entry name" value="GMC_OxRtase_C"/>
</dbReference>
<dbReference type="PROSITE" id="PS00624">
    <property type="entry name" value="GMC_OXRED_2"/>
    <property type="match status" value="1"/>
</dbReference>
<dbReference type="Gene3D" id="3.50.50.60">
    <property type="entry name" value="FAD/NAD(P)-binding domain"/>
    <property type="match status" value="2"/>
</dbReference>
<dbReference type="Proteomes" id="UP000248349">
    <property type="component" value="Unassembled WGS sequence"/>
</dbReference>
<dbReference type="PANTHER" id="PTHR11552">
    <property type="entry name" value="GLUCOSE-METHANOL-CHOLINE GMC OXIDOREDUCTASE"/>
    <property type="match status" value="1"/>
</dbReference>
<dbReference type="Gene3D" id="3.40.50.150">
    <property type="entry name" value="Vaccinia Virus protein VP39"/>
    <property type="match status" value="1"/>
</dbReference>
<dbReference type="SUPFAM" id="SSF54373">
    <property type="entry name" value="FAD-linked reductases, C-terminal domain"/>
    <property type="match status" value="1"/>
</dbReference>
<dbReference type="Pfam" id="PF00732">
    <property type="entry name" value="GMC_oxred_N"/>
    <property type="match status" value="1"/>
</dbReference>